<gene>
    <name evidence="2" type="ORF">O9H85_22595</name>
</gene>
<feature type="transmembrane region" description="Helical" evidence="1">
    <location>
        <begin position="272"/>
        <end position="291"/>
    </location>
</feature>
<name>A0ABT4QE59_9BACL</name>
<feature type="transmembrane region" description="Helical" evidence="1">
    <location>
        <begin position="234"/>
        <end position="252"/>
    </location>
</feature>
<dbReference type="PROSITE" id="PS00018">
    <property type="entry name" value="EF_HAND_1"/>
    <property type="match status" value="1"/>
</dbReference>
<dbReference type="InterPro" id="IPR018247">
    <property type="entry name" value="EF_Hand_1_Ca_BS"/>
</dbReference>
<feature type="transmembrane region" description="Helical" evidence="1">
    <location>
        <begin position="179"/>
        <end position="198"/>
    </location>
</feature>
<reference evidence="2 3" key="1">
    <citation type="submission" date="2022-12" db="EMBL/GenBank/DDBJ databases">
        <title>Draft genome sequence of Paenibacillus sp. dW9.</title>
        <authorList>
            <person name="Choi E.-W."/>
            <person name="Kim D.-U."/>
        </authorList>
    </citation>
    <scope>NUCLEOTIDE SEQUENCE [LARGE SCALE GENOMIC DNA]</scope>
    <source>
        <strain evidence="3">dW9</strain>
    </source>
</reference>
<keyword evidence="1" id="KW-0812">Transmembrane</keyword>
<keyword evidence="3" id="KW-1185">Reference proteome</keyword>
<sequence>MTIESQTVHYELFIPEVSLLRFDKDGDKKISQTELEQQRDAIASYLERGIRLDQNQQPMRFSLKDMHSNEKDTIPGVSFNLDYTAQQPIESFTLHYDLLFDDSDPMHINFVLFMEGQDVDQTVLDTAHRSYHYVSLHPAGLWSTLGKYFLLGVEHILTGYDHLLFLVSLLLISTRVKDILRIVTAFTVAHSITLFLAATGVVHLPSVWIETGIALTIAYVAVENIVSGKNELRWLLTFAFGLIHGLGFAGALEEIGLPQSYFVSSLLTFNLGVETGQLFVVAVVMPLLLLLQKRPYYRKIMLAGSAVVLVFAVKWALERMGVWG</sequence>
<dbReference type="RefSeq" id="WP_269883682.1">
    <property type="nucleotide sequence ID" value="NZ_JAQAGZ010000015.1"/>
</dbReference>
<accession>A0ABT4QE59</accession>
<proteinExistence type="predicted"/>
<dbReference type="Pfam" id="PF13795">
    <property type="entry name" value="HupE_UreJ_2"/>
    <property type="match status" value="1"/>
</dbReference>
<organism evidence="2 3">
    <name type="scientific">Paenibacillus gyeongsangnamensis</name>
    <dbReference type="NCBI Taxonomy" id="3388067"/>
    <lineage>
        <taxon>Bacteria</taxon>
        <taxon>Bacillati</taxon>
        <taxon>Bacillota</taxon>
        <taxon>Bacilli</taxon>
        <taxon>Bacillales</taxon>
        <taxon>Paenibacillaceae</taxon>
        <taxon>Paenibacillus</taxon>
    </lineage>
</organism>
<keyword evidence="1" id="KW-0472">Membrane</keyword>
<feature type="transmembrane region" description="Helical" evidence="1">
    <location>
        <begin position="204"/>
        <end position="222"/>
    </location>
</feature>
<dbReference type="Proteomes" id="UP001527882">
    <property type="component" value="Unassembled WGS sequence"/>
</dbReference>
<dbReference type="EMBL" id="JAQAGZ010000015">
    <property type="protein sequence ID" value="MCZ8515157.1"/>
    <property type="molecule type" value="Genomic_DNA"/>
</dbReference>
<evidence type="ECO:0000256" key="1">
    <source>
        <dbReference type="SAM" id="Phobius"/>
    </source>
</evidence>
<feature type="transmembrane region" description="Helical" evidence="1">
    <location>
        <begin position="148"/>
        <end position="172"/>
    </location>
</feature>
<dbReference type="InterPro" id="IPR032809">
    <property type="entry name" value="Put_HupE_UreJ"/>
</dbReference>
<evidence type="ECO:0000313" key="3">
    <source>
        <dbReference type="Proteomes" id="UP001527882"/>
    </source>
</evidence>
<comment type="caution">
    <text evidence="2">The sequence shown here is derived from an EMBL/GenBank/DDBJ whole genome shotgun (WGS) entry which is preliminary data.</text>
</comment>
<protein>
    <submittedName>
        <fullName evidence="2">HupE/UreJ family protein</fullName>
    </submittedName>
</protein>
<evidence type="ECO:0000313" key="2">
    <source>
        <dbReference type="EMBL" id="MCZ8515157.1"/>
    </source>
</evidence>
<keyword evidence="1" id="KW-1133">Transmembrane helix</keyword>